<organism evidence="2 3">
    <name type="scientific">Mucilaginibacter pineti</name>
    <dbReference type="NCBI Taxonomy" id="1391627"/>
    <lineage>
        <taxon>Bacteria</taxon>
        <taxon>Pseudomonadati</taxon>
        <taxon>Bacteroidota</taxon>
        <taxon>Sphingobacteriia</taxon>
        <taxon>Sphingobacteriales</taxon>
        <taxon>Sphingobacteriaceae</taxon>
        <taxon>Mucilaginibacter</taxon>
    </lineage>
</organism>
<accession>A0A1G7NVW9</accession>
<evidence type="ECO:0000313" key="3">
    <source>
        <dbReference type="Proteomes" id="UP000199072"/>
    </source>
</evidence>
<dbReference type="EMBL" id="FNAI01000030">
    <property type="protein sequence ID" value="SDF78093.1"/>
    <property type="molecule type" value="Genomic_DNA"/>
</dbReference>
<evidence type="ECO:0000256" key="1">
    <source>
        <dbReference type="SAM" id="MobiDB-lite"/>
    </source>
</evidence>
<dbReference type="Proteomes" id="UP000199072">
    <property type="component" value="Unassembled WGS sequence"/>
</dbReference>
<reference evidence="2 3" key="1">
    <citation type="submission" date="2016-10" db="EMBL/GenBank/DDBJ databases">
        <authorList>
            <person name="de Groot N.N."/>
        </authorList>
    </citation>
    <scope>NUCLEOTIDE SEQUENCE [LARGE SCALE GENOMIC DNA]</scope>
    <source>
        <strain evidence="2 3">47C3B</strain>
    </source>
</reference>
<proteinExistence type="predicted"/>
<feature type="compositionally biased region" description="Polar residues" evidence="1">
    <location>
        <begin position="1"/>
        <end position="21"/>
    </location>
</feature>
<evidence type="ECO:0000313" key="2">
    <source>
        <dbReference type="EMBL" id="SDF78093.1"/>
    </source>
</evidence>
<sequence>MQTQQSLSFRNNQIKDVCNQNEKGDADDN</sequence>
<gene>
    <name evidence="2" type="ORF">SAMN05216464_13022</name>
</gene>
<protein>
    <submittedName>
        <fullName evidence="2">Uncharacterized protein</fullName>
    </submittedName>
</protein>
<feature type="region of interest" description="Disordered" evidence="1">
    <location>
        <begin position="1"/>
        <end position="29"/>
    </location>
</feature>
<keyword evidence="3" id="KW-1185">Reference proteome</keyword>
<name>A0A1G7NVW9_9SPHI</name>
<dbReference type="AlphaFoldDB" id="A0A1G7NVW9"/>